<organism evidence="4 5">
    <name type="scientific">Idiomarina abyssalis</name>
    <dbReference type="NCBI Taxonomy" id="86102"/>
    <lineage>
        <taxon>Bacteria</taxon>
        <taxon>Pseudomonadati</taxon>
        <taxon>Pseudomonadota</taxon>
        <taxon>Gammaproteobacteria</taxon>
        <taxon>Alteromonadales</taxon>
        <taxon>Idiomarinaceae</taxon>
        <taxon>Idiomarina</taxon>
    </lineage>
</organism>
<keyword evidence="6" id="KW-1185">Reference proteome</keyword>
<evidence type="ECO:0000256" key="1">
    <source>
        <dbReference type="ARBA" id="ARBA00006611"/>
    </source>
</evidence>
<dbReference type="Gene3D" id="3.40.50.300">
    <property type="entry name" value="P-loop containing nucleotide triphosphate hydrolases"/>
    <property type="match status" value="1"/>
</dbReference>
<proteinExistence type="inferred from homology"/>
<dbReference type="CDD" id="cd01130">
    <property type="entry name" value="VirB11-like_ATPase"/>
    <property type="match status" value="1"/>
</dbReference>
<dbReference type="Proteomes" id="UP000655994">
    <property type="component" value="Unassembled WGS sequence"/>
</dbReference>
<comment type="caution">
    <text evidence="4">The sequence shown here is derived from an EMBL/GenBank/DDBJ whole genome shotgun (WGS) entry which is preliminary data.</text>
</comment>
<evidence type="ECO:0000313" key="5">
    <source>
        <dbReference type="Proteomes" id="UP000621390"/>
    </source>
</evidence>
<dbReference type="InterPro" id="IPR050921">
    <property type="entry name" value="T4SS_GSP_E_ATPase"/>
</dbReference>
<comment type="similarity">
    <text evidence="1">Belongs to the GSP E family.</text>
</comment>
<accession>A0A8I1GAG9</accession>
<sequence>MASVTLINCLRARLDMRDPSIDEMNESELRVYAESFLKENTSADGRDIKDAVAEVIGLGPIERLLADDTVSEIMVNSFEHIYIERAGKLERAFEQFSNEAALRRAIDKIVLPLGRHIDEASPMVDARLPDGSRVNAVLAPLATKGSCLTIRKFTNKSLTIEDLVSGKSLTQQAADFLKFAVRCRQNIIVSGGTGTGKTTLLNVLSQEISEEERILTIEDAAELRLHHDNLISLEARPKNQEGVGAISIRELVINALRMRPDRLVVGECRGPEALDMLQAMNTGHAGSLSTVHANSARDALRRLEIMVLMGGIELPVSALRQQIASAVDLVVQIARLPDGRRAVISINEVTGVDDDVLQMSALFEYSSSQKSLVSNQVLCKFAEDQREDIREDIWRTIMEAGSCSPSL</sequence>
<dbReference type="EMBL" id="JAEMOS010000032">
    <property type="protein sequence ID" value="MBJ7267374.1"/>
    <property type="molecule type" value="Genomic_DNA"/>
</dbReference>
<dbReference type="Gene3D" id="3.30.450.380">
    <property type="match status" value="1"/>
</dbReference>
<gene>
    <name evidence="3" type="ORF">JHC10_10535</name>
    <name evidence="4" type="ORF">JHC11_03775</name>
</gene>
<name>A0A8I1GAG9_9GAMM</name>
<evidence type="ECO:0000313" key="4">
    <source>
        <dbReference type="EMBL" id="MBJ7315117.1"/>
    </source>
</evidence>
<dbReference type="InterPro" id="IPR001482">
    <property type="entry name" value="T2SS/T4SS_dom"/>
</dbReference>
<reference evidence="4 6" key="1">
    <citation type="submission" date="2020-09" db="EMBL/GenBank/DDBJ databases">
        <title>Draft Genomes of Bacterial Isolates from North Pond Shallow Sediments.</title>
        <authorList>
            <person name="Kiel Reese B."/>
            <person name="Mullis M."/>
            <person name="Weisend R.E."/>
        </authorList>
    </citation>
    <scope>NUCLEOTIDE SEQUENCE</scope>
    <source>
        <strain evidence="4">KJE-2</strain>
        <strain evidence="3 6">KJE-3</strain>
    </source>
</reference>
<evidence type="ECO:0000313" key="3">
    <source>
        <dbReference type="EMBL" id="MBJ7267374.1"/>
    </source>
</evidence>
<dbReference type="Pfam" id="PF00437">
    <property type="entry name" value="T2SSE"/>
    <property type="match status" value="1"/>
</dbReference>
<dbReference type="RefSeq" id="WP_199494735.1">
    <property type="nucleotide sequence ID" value="NZ_JAEMOO010000009.1"/>
</dbReference>
<protein>
    <submittedName>
        <fullName evidence="4">CpaF family protein</fullName>
    </submittedName>
</protein>
<dbReference type="Proteomes" id="UP000621390">
    <property type="component" value="Unassembled WGS sequence"/>
</dbReference>
<dbReference type="InterPro" id="IPR027417">
    <property type="entry name" value="P-loop_NTPase"/>
</dbReference>
<dbReference type="AlphaFoldDB" id="A0A8I1GAG9"/>
<dbReference type="PANTHER" id="PTHR30486">
    <property type="entry name" value="TWITCHING MOTILITY PROTEIN PILT"/>
    <property type="match status" value="1"/>
</dbReference>
<dbReference type="GO" id="GO:0016887">
    <property type="term" value="F:ATP hydrolysis activity"/>
    <property type="evidence" value="ECO:0007669"/>
    <property type="project" value="InterPro"/>
</dbReference>
<dbReference type="EMBL" id="JAEMOP010000002">
    <property type="protein sequence ID" value="MBJ7315117.1"/>
    <property type="molecule type" value="Genomic_DNA"/>
</dbReference>
<feature type="domain" description="Bacterial type II secretion system protein E" evidence="2">
    <location>
        <begin position="57"/>
        <end position="335"/>
    </location>
</feature>
<dbReference type="SUPFAM" id="SSF52540">
    <property type="entry name" value="P-loop containing nucleoside triphosphate hydrolases"/>
    <property type="match status" value="1"/>
</dbReference>
<evidence type="ECO:0000259" key="2">
    <source>
        <dbReference type="Pfam" id="PF00437"/>
    </source>
</evidence>
<dbReference type="PANTHER" id="PTHR30486:SF6">
    <property type="entry name" value="TYPE IV PILUS RETRACTATION ATPASE PILT"/>
    <property type="match status" value="1"/>
</dbReference>
<evidence type="ECO:0000313" key="6">
    <source>
        <dbReference type="Proteomes" id="UP000655994"/>
    </source>
</evidence>